<dbReference type="AlphaFoldDB" id="A0A6J4MUD2"/>
<evidence type="ECO:0000313" key="2">
    <source>
        <dbReference type="EMBL" id="CAA9369018.1"/>
    </source>
</evidence>
<feature type="transmembrane region" description="Helical" evidence="1">
    <location>
        <begin position="44"/>
        <end position="69"/>
    </location>
</feature>
<keyword evidence="1" id="KW-0472">Membrane</keyword>
<dbReference type="EMBL" id="CADCUM010000019">
    <property type="protein sequence ID" value="CAA9369018.1"/>
    <property type="molecule type" value="Genomic_DNA"/>
</dbReference>
<evidence type="ECO:0000256" key="1">
    <source>
        <dbReference type="SAM" id="Phobius"/>
    </source>
</evidence>
<organism evidence="2">
    <name type="scientific">uncultured Nocardioides sp</name>
    <dbReference type="NCBI Taxonomy" id="198441"/>
    <lineage>
        <taxon>Bacteria</taxon>
        <taxon>Bacillati</taxon>
        <taxon>Actinomycetota</taxon>
        <taxon>Actinomycetes</taxon>
        <taxon>Propionibacteriales</taxon>
        <taxon>Nocardioidaceae</taxon>
        <taxon>Nocardioides</taxon>
        <taxon>environmental samples</taxon>
    </lineage>
</organism>
<sequence>MNVVRRVCGLAWAALRTELSLYRALGRWATRRPDVPPGSTPIGYARLVTPMLWLWIFGSAVEVVVLDVVLRRWLPSLQLPLLVIGVWGLLWMLGLLAAYRVRPHLLDDQVLALRDGVHTARTDVPLSAVAVIRQADHELPGLLRSIHVEPAEDGDLLLVGVSSRTNLELVLTGPTELATPNGPVTVSRVGFWVDEPREVAELIRRRRSAPAR</sequence>
<keyword evidence="1" id="KW-0812">Transmembrane</keyword>
<reference evidence="2" key="1">
    <citation type="submission" date="2020-02" db="EMBL/GenBank/DDBJ databases">
        <authorList>
            <person name="Meier V. D."/>
        </authorList>
    </citation>
    <scope>NUCLEOTIDE SEQUENCE</scope>
    <source>
        <strain evidence="2">AVDCRST_MAG32</strain>
    </source>
</reference>
<feature type="transmembrane region" description="Helical" evidence="1">
    <location>
        <begin position="81"/>
        <end position="99"/>
    </location>
</feature>
<keyword evidence="1" id="KW-1133">Transmembrane helix</keyword>
<accession>A0A6J4MUD2</accession>
<name>A0A6J4MUD2_9ACTN</name>
<protein>
    <submittedName>
        <fullName evidence="2">Uncharacterized protein</fullName>
    </submittedName>
</protein>
<proteinExistence type="predicted"/>
<gene>
    <name evidence="2" type="ORF">AVDCRST_MAG32-399</name>
</gene>